<comment type="caution">
    <text evidence="2">The sequence shown here is derived from an EMBL/GenBank/DDBJ whole genome shotgun (WGS) entry which is preliminary data.</text>
</comment>
<dbReference type="RefSeq" id="WP_055746459.1">
    <property type="nucleotide sequence ID" value="NZ_LJJB01000013.1"/>
</dbReference>
<feature type="transmembrane region" description="Helical" evidence="1">
    <location>
        <begin position="52"/>
        <end position="76"/>
    </location>
</feature>
<keyword evidence="1" id="KW-0472">Membrane</keyword>
<evidence type="ECO:0000256" key="1">
    <source>
        <dbReference type="SAM" id="Phobius"/>
    </source>
</evidence>
<feature type="transmembrane region" description="Helical" evidence="1">
    <location>
        <begin position="82"/>
        <end position="100"/>
    </location>
</feature>
<feature type="transmembrane region" description="Helical" evidence="1">
    <location>
        <begin position="121"/>
        <end position="140"/>
    </location>
</feature>
<proteinExistence type="predicted"/>
<keyword evidence="3" id="KW-1185">Reference proteome</keyword>
<dbReference type="Pfam" id="PF13160">
    <property type="entry name" value="DUF3995"/>
    <property type="match status" value="1"/>
</dbReference>
<reference evidence="2 3" key="1">
    <citation type="submission" date="2015-09" db="EMBL/GenBank/DDBJ databases">
        <title>Genome sequencing project for genomic taxonomy and phylogenomics of Bacillus-like bacteria.</title>
        <authorList>
            <person name="Liu B."/>
            <person name="Wang J."/>
            <person name="Zhu Y."/>
            <person name="Liu G."/>
            <person name="Chen Q."/>
            <person name="Chen Z."/>
            <person name="Lan J."/>
            <person name="Che J."/>
            <person name="Ge C."/>
            <person name="Shi H."/>
            <person name="Pan Z."/>
            <person name="Liu X."/>
        </authorList>
    </citation>
    <scope>NUCLEOTIDE SEQUENCE [LARGE SCALE GENOMIC DNA]</scope>
    <source>
        <strain evidence="2 3">DSM 8552</strain>
    </source>
</reference>
<evidence type="ECO:0008006" key="4">
    <source>
        <dbReference type="Google" id="ProtNLM"/>
    </source>
</evidence>
<organism evidence="2 3">
    <name type="scientific">Brevibacillus choshinensis</name>
    <dbReference type="NCBI Taxonomy" id="54911"/>
    <lineage>
        <taxon>Bacteria</taxon>
        <taxon>Bacillati</taxon>
        <taxon>Bacillota</taxon>
        <taxon>Bacilli</taxon>
        <taxon>Bacillales</taxon>
        <taxon>Paenibacillaceae</taxon>
        <taxon>Brevibacillus</taxon>
    </lineage>
</organism>
<accession>A0ABR5N061</accession>
<evidence type="ECO:0000313" key="2">
    <source>
        <dbReference type="EMBL" id="KQL43889.1"/>
    </source>
</evidence>
<dbReference type="InterPro" id="IPR025058">
    <property type="entry name" value="DUF3995"/>
</dbReference>
<keyword evidence="1" id="KW-0812">Transmembrane</keyword>
<evidence type="ECO:0000313" key="3">
    <source>
        <dbReference type="Proteomes" id="UP000051063"/>
    </source>
</evidence>
<feature type="transmembrane region" description="Helical" evidence="1">
    <location>
        <begin position="6"/>
        <end position="31"/>
    </location>
</feature>
<dbReference type="EMBL" id="LJJB01000013">
    <property type="protein sequence ID" value="KQL43889.1"/>
    <property type="molecule type" value="Genomic_DNA"/>
</dbReference>
<sequence length="141" mass="16043">MKIAFILSSAAILLFLSLLHLYWVVGGKWGLEATIPRREDDSRRLFSPGKAATVGVAFLIFFASYLLLAQSGYLYALLSERLIRWGCILCAAVFCLRAMGDFRYVGFFKRVRQTHFARNDTWFYSPLCLWLGLAFVLAVTD</sequence>
<name>A0ABR5N061_BRECH</name>
<dbReference type="Proteomes" id="UP000051063">
    <property type="component" value="Unassembled WGS sequence"/>
</dbReference>
<protein>
    <recommendedName>
        <fullName evidence="4">DUF3995 domain-containing protein</fullName>
    </recommendedName>
</protein>
<gene>
    <name evidence="2" type="ORF">AN963_20720</name>
</gene>
<keyword evidence="1" id="KW-1133">Transmembrane helix</keyword>